<accession>A0A1I7ZEK8</accession>
<dbReference type="InterPro" id="IPR029512">
    <property type="entry name" value="CCDC154"/>
</dbReference>
<sequence>MARRAPFTLRFVFVPASPKMSKRRNAGARDTAKDIILGLEPSGAGPRRPKEGIANPPSRKVRSVSPTRKPLSRPSYPSQTSQAATTAFSPSVKSPTQTVYVQKADNGAINDLQQQLQQLQRQQNELLAAEQQARRRLQASQDALSRKLATADNAASTRDLDDLRKQLSNFENKVSWIVNVPYTSVQMMMLNQEVASMRSTVDRHSNDIMAVNSDVRSRPQVDPTKIANSNQQLEMKLRDIQGQLMQFKQTMDAEIADRVRVNQAQAENINRLQEYIRQQEASKNDLLQSLSRKGDQDQKKLSDESKRLNDRIQLITTEVNKNTTEREHRLREEMNQKINSLQSVSCTTTQFQHPTPSSKCSPILFYDTYIDSKVVKSDIDSRTASERENRKKQDDRFKAMNDAVEAMKVLQQTDKTKNKERFQKINEALATLEHHLEIGDKKVDKIVNAEIQARKLHEKALLAKMQELEDRVNKYLDGLNKAIEDASAGKENVKVPTLDTDAVCLIRLSQI</sequence>
<dbReference type="WBParaSite" id="L893_g25618.t2">
    <property type="protein sequence ID" value="L893_g25618.t2"/>
    <property type="gene ID" value="L893_g25618"/>
</dbReference>
<keyword evidence="3" id="KW-1185">Reference proteome</keyword>
<proteinExistence type="predicted"/>
<dbReference type="PANTHER" id="PTHR35153:SF1">
    <property type="entry name" value="COILED-COIL DOMAIN-CONTAINING PROTEIN 154"/>
    <property type="match status" value="1"/>
</dbReference>
<name>A0A1I7ZEK8_9BILA</name>
<feature type="compositionally biased region" description="Basic and acidic residues" evidence="2">
    <location>
        <begin position="292"/>
        <end position="306"/>
    </location>
</feature>
<feature type="region of interest" description="Disordered" evidence="2">
    <location>
        <begin position="19"/>
        <end position="95"/>
    </location>
</feature>
<evidence type="ECO:0000256" key="1">
    <source>
        <dbReference type="SAM" id="Coils"/>
    </source>
</evidence>
<protein>
    <submittedName>
        <fullName evidence="4">Golgin-84</fullName>
    </submittedName>
</protein>
<feature type="compositionally biased region" description="Polar residues" evidence="2">
    <location>
        <begin position="75"/>
        <end position="95"/>
    </location>
</feature>
<evidence type="ECO:0000313" key="3">
    <source>
        <dbReference type="Proteomes" id="UP000095287"/>
    </source>
</evidence>
<dbReference type="AlphaFoldDB" id="A0A1I7ZEK8"/>
<reference evidence="4" key="1">
    <citation type="submission" date="2016-11" db="UniProtKB">
        <authorList>
            <consortium name="WormBaseParasite"/>
        </authorList>
    </citation>
    <scope>IDENTIFICATION</scope>
</reference>
<feature type="coiled-coil region" evidence="1">
    <location>
        <begin position="102"/>
        <end position="173"/>
    </location>
</feature>
<feature type="region of interest" description="Disordered" evidence="2">
    <location>
        <begin position="287"/>
        <end position="306"/>
    </location>
</feature>
<dbReference type="PANTHER" id="PTHR35153">
    <property type="entry name" value="COILED-COIL DOMAIN-CONTAINING PROTEIN 154"/>
    <property type="match status" value="1"/>
</dbReference>
<keyword evidence="1" id="KW-0175">Coiled coil</keyword>
<organism evidence="3 4">
    <name type="scientific">Steinernema glaseri</name>
    <dbReference type="NCBI Taxonomy" id="37863"/>
    <lineage>
        <taxon>Eukaryota</taxon>
        <taxon>Metazoa</taxon>
        <taxon>Ecdysozoa</taxon>
        <taxon>Nematoda</taxon>
        <taxon>Chromadorea</taxon>
        <taxon>Rhabditida</taxon>
        <taxon>Tylenchina</taxon>
        <taxon>Panagrolaimomorpha</taxon>
        <taxon>Strongyloidoidea</taxon>
        <taxon>Steinernematidae</taxon>
        <taxon>Steinernema</taxon>
    </lineage>
</organism>
<evidence type="ECO:0000256" key="2">
    <source>
        <dbReference type="SAM" id="MobiDB-lite"/>
    </source>
</evidence>
<evidence type="ECO:0000313" key="4">
    <source>
        <dbReference type="WBParaSite" id="L893_g25618.t2"/>
    </source>
</evidence>
<dbReference type="Proteomes" id="UP000095287">
    <property type="component" value="Unplaced"/>
</dbReference>